<dbReference type="KEGG" id="ssal:SPISAL_01330"/>
<evidence type="ECO:0000256" key="8">
    <source>
        <dbReference type="ARBA" id="ARBA00023136"/>
    </source>
</evidence>
<evidence type="ECO:0000259" key="11">
    <source>
        <dbReference type="Pfam" id="PF00999"/>
    </source>
</evidence>
<dbReference type="eggNOG" id="COG0475">
    <property type="taxonomic scope" value="Bacteria"/>
</dbReference>
<feature type="transmembrane region" description="Helical" evidence="10">
    <location>
        <begin position="283"/>
        <end position="301"/>
    </location>
</feature>
<keyword evidence="6" id="KW-0915">Sodium</keyword>
<evidence type="ECO:0000313" key="12">
    <source>
        <dbReference type="EMBL" id="AGM40365.1"/>
    </source>
</evidence>
<dbReference type="GO" id="GO:0006814">
    <property type="term" value="P:sodium ion transport"/>
    <property type="evidence" value="ECO:0007669"/>
    <property type="project" value="UniProtKB-KW"/>
</dbReference>
<dbReference type="GO" id="GO:0016020">
    <property type="term" value="C:membrane"/>
    <property type="evidence" value="ECO:0007669"/>
    <property type="project" value="UniProtKB-SubCell"/>
</dbReference>
<evidence type="ECO:0000256" key="10">
    <source>
        <dbReference type="SAM" id="Phobius"/>
    </source>
</evidence>
<dbReference type="PATRIC" id="fig|1260251.3.peg.267"/>
<feature type="transmembrane region" description="Helical" evidence="10">
    <location>
        <begin position="39"/>
        <end position="56"/>
    </location>
</feature>
<feature type="transmembrane region" description="Helical" evidence="10">
    <location>
        <begin position="62"/>
        <end position="83"/>
    </location>
</feature>
<keyword evidence="2" id="KW-0813">Transport</keyword>
<dbReference type="PANTHER" id="PTHR43562">
    <property type="entry name" value="NAPA-TYPE SODIUM/HYDROGEN ANTIPORTER"/>
    <property type="match status" value="1"/>
</dbReference>
<evidence type="ECO:0000256" key="2">
    <source>
        <dbReference type="ARBA" id="ARBA00022448"/>
    </source>
</evidence>
<feature type="transmembrane region" description="Helical" evidence="10">
    <location>
        <begin position="6"/>
        <end position="27"/>
    </location>
</feature>
<dbReference type="AlphaFoldDB" id="R4V5N5"/>
<evidence type="ECO:0000256" key="9">
    <source>
        <dbReference type="ARBA" id="ARBA00023201"/>
    </source>
</evidence>
<evidence type="ECO:0000256" key="4">
    <source>
        <dbReference type="ARBA" id="ARBA00022692"/>
    </source>
</evidence>
<evidence type="ECO:0000256" key="1">
    <source>
        <dbReference type="ARBA" id="ARBA00004141"/>
    </source>
</evidence>
<protein>
    <submittedName>
        <fullName evidence="12">Sodium/hydrogen exchanger</fullName>
    </submittedName>
</protein>
<evidence type="ECO:0000313" key="13">
    <source>
        <dbReference type="Proteomes" id="UP000017881"/>
    </source>
</evidence>
<keyword evidence="7" id="KW-0406">Ion transport</keyword>
<comment type="subcellular location">
    <subcellularLocation>
        <location evidence="1">Membrane</location>
        <topology evidence="1">Multi-pass membrane protein</topology>
    </subcellularLocation>
</comment>
<keyword evidence="4 10" id="KW-0812">Transmembrane</keyword>
<dbReference type="OrthoDB" id="9781411at2"/>
<feature type="transmembrane region" description="Helical" evidence="10">
    <location>
        <begin position="95"/>
        <end position="117"/>
    </location>
</feature>
<feature type="transmembrane region" description="Helical" evidence="10">
    <location>
        <begin position="192"/>
        <end position="218"/>
    </location>
</feature>
<name>R4V5N5_9GAMM</name>
<dbReference type="InterPro" id="IPR038770">
    <property type="entry name" value="Na+/solute_symporter_sf"/>
</dbReference>
<evidence type="ECO:0000256" key="3">
    <source>
        <dbReference type="ARBA" id="ARBA00022449"/>
    </source>
</evidence>
<dbReference type="Gene3D" id="1.20.1530.20">
    <property type="match status" value="1"/>
</dbReference>
<evidence type="ECO:0000256" key="6">
    <source>
        <dbReference type="ARBA" id="ARBA00023053"/>
    </source>
</evidence>
<keyword evidence="5 10" id="KW-1133">Transmembrane helix</keyword>
<keyword evidence="13" id="KW-1185">Reference proteome</keyword>
<dbReference type="GO" id="GO:1902600">
    <property type="term" value="P:proton transmembrane transport"/>
    <property type="evidence" value="ECO:0007669"/>
    <property type="project" value="InterPro"/>
</dbReference>
<dbReference type="Proteomes" id="UP000017881">
    <property type="component" value="Chromosome"/>
</dbReference>
<feature type="transmembrane region" description="Helical" evidence="10">
    <location>
        <begin position="238"/>
        <end position="271"/>
    </location>
</feature>
<dbReference type="EMBL" id="CP005963">
    <property type="protein sequence ID" value="AGM40365.1"/>
    <property type="molecule type" value="Genomic_DNA"/>
</dbReference>
<organism evidence="12 13">
    <name type="scientific">Spiribacter salinus M19-40</name>
    <dbReference type="NCBI Taxonomy" id="1260251"/>
    <lineage>
        <taxon>Bacteria</taxon>
        <taxon>Pseudomonadati</taxon>
        <taxon>Pseudomonadota</taxon>
        <taxon>Gammaproteobacteria</taxon>
        <taxon>Chromatiales</taxon>
        <taxon>Ectothiorhodospiraceae</taxon>
        <taxon>Spiribacter</taxon>
    </lineage>
</organism>
<dbReference type="HOGENOM" id="CLU_005126_7_1_6"/>
<feature type="transmembrane region" description="Helical" evidence="10">
    <location>
        <begin position="169"/>
        <end position="185"/>
    </location>
</feature>
<accession>R4V5N5</accession>
<gene>
    <name evidence="12" type="ORF">SPISAL_01330</name>
</gene>
<sequence length="413" mass="42420">MPVEASATPDALLVMLVGGATLLAVMARHVCGWLRIPPLVGYILIGLGLRLVGAPLEWLNTPVITAFELLAALGLVALLFRIGLESAPRRLLAKLPGASLIWVVSVITAGLAGYAGARWVGFDPLPAGVAGVALTATSIGVSIPPWQQAGALGSESGSVALDVAELDDISGVVLMAVLLSLIPVLQTGEAIAWSTVAGTTATLLTSLVAFAAACWLFARWGEPPLARFLASCERPPAPMLVVVALGSLIAAMAGLLGFSLAVGALFAGLIFSKAPSRVREDEAYRVFHDFLAPFFFIGIGLKLDPTALIGALSAGAGLLVAAVAGKLVGTALPARWAAPRGSALPLGVSMVPRAEIAMVIMDQARRFGPEVVPPTLYGAMTLVTLVTCAATPSVVQVLLARRPQLAQSSASPR</sequence>
<keyword evidence="8 10" id="KW-0472">Membrane</keyword>
<dbReference type="InterPro" id="IPR006153">
    <property type="entry name" value="Cation/H_exchanger_TM"/>
</dbReference>
<reference evidence="12 13" key="1">
    <citation type="journal article" date="2013" name="Genome Announc.">
        <title>Draft Genome of Spiribacter salinus M19-40, an Abundant Gammaproteobacterium in Aquatic Hypersaline Environments.</title>
        <authorList>
            <person name="Leon M.J."/>
            <person name="Ghai R."/>
            <person name="Fernandez A.B."/>
            <person name="Sanchez-Porro C."/>
            <person name="Rodriguez-Valera F."/>
            <person name="Ventosa A."/>
        </authorList>
    </citation>
    <scope>NUCLEOTIDE SEQUENCE [LARGE SCALE GENOMIC DNA]</scope>
    <source>
        <strain evidence="12">M19-40</strain>
    </source>
</reference>
<keyword evidence="9" id="KW-0739">Sodium transport</keyword>
<dbReference type="Pfam" id="PF00999">
    <property type="entry name" value="Na_H_Exchanger"/>
    <property type="match status" value="1"/>
</dbReference>
<dbReference type="PANTHER" id="PTHR43562:SF3">
    <property type="entry name" value="SODIUM ION_PROTON EXCHANGER (EUROFUNG)"/>
    <property type="match status" value="1"/>
</dbReference>
<dbReference type="GO" id="GO:0015297">
    <property type="term" value="F:antiporter activity"/>
    <property type="evidence" value="ECO:0007669"/>
    <property type="project" value="UniProtKB-KW"/>
</dbReference>
<feature type="transmembrane region" description="Helical" evidence="10">
    <location>
        <begin position="307"/>
        <end position="329"/>
    </location>
</feature>
<proteinExistence type="predicted"/>
<evidence type="ECO:0000256" key="7">
    <source>
        <dbReference type="ARBA" id="ARBA00023065"/>
    </source>
</evidence>
<dbReference type="RefSeq" id="WP_016352672.1">
    <property type="nucleotide sequence ID" value="NC_021291.1"/>
</dbReference>
<evidence type="ECO:0000256" key="5">
    <source>
        <dbReference type="ARBA" id="ARBA00022989"/>
    </source>
</evidence>
<keyword evidence="3" id="KW-0050">Antiport</keyword>
<feature type="domain" description="Cation/H+ exchanger transmembrane" evidence="11">
    <location>
        <begin position="23"/>
        <end position="399"/>
    </location>
</feature>